<dbReference type="InterPro" id="IPR043128">
    <property type="entry name" value="Rev_trsase/Diguanyl_cyclase"/>
</dbReference>
<dbReference type="GO" id="GO:0071111">
    <property type="term" value="F:cyclic-guanylate-specific phosphodiesterase activity"/>
    <property type="evidence" value="ECO:0007669"/>
    <property type="project" value="InterPro"/>
</dbReference>
<dbReference type="InterPro" id="IPR035919">
    <property type="entry name" value="EAL_sf"/>
</dbReference>
<dbReference type="PANTHER" id="PTHR33121">
    <property type="entry name" value="CYCLIC DI-GMP PHOSPHODIESTERASE PDEF"/>
    <property type="match status" value="1"/>
</dbReference>
<keyword evidence="6" id="KW-1185">Reference proteome</keyword>
<name>A0A368L6D1_9BURK</name>
<dbReference type="Pfam" id="PF00990">
    <property type="entry name" value="GGDEF"/>
    <property type="match status" value="1"/>
</dbReference>
<reference evidence="5 6" key="1">
    <citation type="journal article" date="2018" name="Int. J. Syst. Evol. Microbiol.">
        <title>Parvibium lacunae gen. nov., sp. nov., a new member of the family Alcaligenaceae isolated from a freshwater pond.</title>
        <authorList>
            <person name="Chen W.M."/>
            <person name="Xie P.B."/>
            <person name="Hsu M.Y."/>
            <person name="Sheu S.Y."/>
        </authorList>
    </citation>
    <scope>NUCLEOTIDE SEQUENCE [LARGE SCALE GENOMIC DNA]</scope>
    <source>
        <strain evidence="5 6">KMB9</strain>
    </source>
</reference>
<proteinExistence type="predicted"/>
<evidence type="ECO:0000259" key="3">
    <source>
        <dbReference type="PROSITE" id="PS50110"/>
    </source>
</evidence>
<gene>
    <name evidence="5" type="ORF">DU000_00165</name>
</gene>
<dbReference type="SMART" id="SM00267">
    <property type="entry name" value="GGDEF"/>
    <property type="match status" value="1"/>
</dbReference>
<accession>A0A368L6D1</accession>
<comment type="caution">
    <text evidence="5">The sequence shown here is derived from an EMBL/GenBank/DDBJ whole genome shotgun (WGS) entry which is preliminary data.</text>
</comment>
<dbReference type="InterPro" id="IPR000160">
    <property type="entry name" value="GGDEF_dom"/>
</dbReference>
<protein>
    <submittedName>
        <fullName evidence="5">EAL domain-containing protein</fullName>
    </submittedName>
</protein>
<dbReference type="PROSITE" id="PS50883">
    <property type="entry name" value="EAL"/>
    <property type="match status" value="1"/>
</dbReference>
<dbReference type="RefSeq" id="WP_114401363.1">
    <property type="nucleotide sequence ID" value="NZ_QPGB01000001.1"/>
</dbReference>
<feature type="modified residue" description="4-aspartylphosphate" evidence="1">
    <location>
        <position position="531"/>
    </location>
</feature>
<dbReference type="InterPro" id="IPR001789">
    <property type="entry name" value="Sig_transdc_resp-reg_receiver"/>
</dbReference>
<organism evidence="5 6">
    <name type="scientific">Parvibium lacunae</name>
    <dbReference type="NCBI Taxonomy" id="1888893"/>
    <lineage>
        <taxon>Bacteria</taxon>
        <taxon>Pseudomonadati</taxon>
        <taxon>Pseudomonadota</taxon>
        <taxon>Betaproteobacteria</taxon>
        <taxon>Burkholderiales</taxon>
        <taxon>Alcaligenaceae</taxon>
        <taxon>Parvibium</taxon>
    </lineage>
</organism>
<dbReference type="InterPro" id="IPR001633">
    <property type="entry name" value="EAL_dom"/>
</dbReference>
<dbReference type="Gene3D" id="3.20.20.450">
    <property type="entry name" value="EAL domain"/>
    <property type="match status" value="1"/>
</dbReference>
<dbReference type="Pfam" id="PF00072">
    <property type="entry name" value="Response_reg"/>
    <property type="match status" value="1"/>
</dbReference>
<evidence type="ECO:0000313" key="5">
    <source>
        <dbReference type="EMBL" id="RCS59213.1"/>
    </source>
</evidence>
<dbReference type="SUPFAM" id="SSF52172">
    <property type="entry name" value="CheY-like"/>
    <property type="match status" value="1"/>
</dbReference>
<dbReference type="EMBL" id="QPGB01000001">
    <property type="protein sequence ID" value="RCS59213.1"/>
    <property type="molecule type" value="Genomic_DNA"/>
</dbReference>
<dbReference type="Pfam" id="PF00563">
    <property type="entry name" value="EAL"/>
    <property type="match status" value="1"/>
</dbReference>
<keyword evidence="2" id="KW-0175">Coiled coil</keyword>
<dbReference type="Proteomes" id="UP000252357">
    <property type="component" value="Unassembled WGS sequence"/>
</dbReference>
<feature type="domain" description="Response regulatory" evidence="3">
    <location>
        <begin position="482"/>
        <end position="597"/>
    </location>
</feature>
<dbReference type="CDD" id="cd17569">
    <property type="entry name" value="REC_HupR-like"/>
    <property type="match status" value="1"/>
</dbReference>
<dbReference type="InterPro" id="IPR050706">
    <property type="entry name" value="Cyclic-di-GMP_PDE-like"/>
</dbReference>
<dbReference type="PANTHER" id="PTHR33121:SF79">
    <property type="entry name" value="CYCLIC DI-GMP PHOSPHODIESTERASE PDED-RELATED"/>
    <property type="match status" value="1"/>
</dbReference>
<feature type="domain" description="EAL" evidence="4">
    <location>
        <begin position="211"/>
        <end position="467"/>
    </location>
</feature>
<evidence type="ECO:0000313" key="6">
    <source>
        <dbReference type="Proteomes" id="UP000252357"/>
    </source>
</evidence>
<sequence>MNHSPNLATNAYQHFSSGQCDMESGLPLRIPFTEWLDNQLLNQPEEQLGACFMLDPGLAGLSQYVDDDALDWVQRDLTQQLKQLHVANIVVGRFAYSRFALWLGKLESLDLLEQITEQILFACSIPTRSGGVNIQLHPKIGVALFNQHGTEAPQLLEAARSALSAALSHDYQRWVLYSSELGRHVYEEMRLNVQLQAALETLAKSRRDTANMVMFNEVAPVTSQHALPFELAFQPEIDLLQGKVIYLDTSLIWRHADYQSLSSSEILTLSGQLGYARVLGDWWLEQATAFWHLLRNQHFSIDGITLPLIFEQIAQPHFHRNLCEQCERLMIQPQQIQFSLTENVLRQDPEKVLPILQMMQQSGFRLIINHFGSGSASLAELQAYPIDGVCIEPDFVKHIHRDSNSHAIVRSILSITRWMSKDAIADGVQMEAQVAMLQRNGCHLMRGPWFMPPQDQNTFLQLIQQESFLSKLLPPGHQNQPTLLLLDDEPNILAALKRALRRDGYVIFATTDPEEAFQILAANRIDVVVSDQRMPLMSGTEFLKKVKDLHPKTMRMVLSGYTEVQSITEAINQGAIYKFLTKPWDDEQLRANIAEAFRRLNIETENERLQAALETANQSLIHLNHTLEKRVEEKTEQAARDLEFLRITQEMLDTLPMGIIGIDNNDMIATANETAYCWLSRGEGLVGELILNVLPINLVHEIMKFRVGEKTEWSGWQIIQHAPCKVTLRRMGKHSQAEGMLLLLQRILTPSD</sequence>
<evidence type="ECO:0000259" key="4">
    <source>
        <dbReference type="PROSITE" id="PS50883"/>
    </source>
</evidence>
<dbReference type="CDD" id="cd01948">
    <property type="entry name" value="EAL"/>
    <property type="match status" value="1"/>
</dbReference>
<evidence type="ECO:0000256" key="2">
    <source>
        <dbReference type="SAM" id="Coils"/>
    </source>
</evidence>
<dbReference type="PROSITE" id="PS50110">
    <property type="entry name" value="RESPONSE_REGULATORY"/>
    <property type="match status" value="1"/>
</dbReference>
<dbReference type="AlphaFoldDB" id="A0A368L6D1"/>
<evidence type="ECO:0000256" key="1">
    <source>
        <dbReference type="PROSITE-ProRule" id="PRU00169"/>
    </source>
</evidence>
<feature type="coiled-coil region" evidence="2">
    <location>
        <begin position="599"/>
        <end position="626"/>
    </location>
</feature>
<dbReference type="SUPFAM" id="SSF141868">
    <property type="entry name" value="EAL domain-like"/>
    <property type="match status" value="1"/>
</dbReference>
<dbReference type="InterPro" id="IPR011006">
    <property type="entry name" value="CheY-like_superfamily"/>
</dbReference>
<keyword evidence="1" id="KW-0597">Phosphoprotein</keyword>
<dbReference type="SMART" id="SM00448">
    <property type="entry name" value="REC"/>
    <property type="match status" value="1"/>
</dbReference>
<dbReference type="Gene3D" id="3.30.70.270">
    <property type="match status" value="1"/>
</dbReference>
<dbReference type="SUPFAM" id="SSF55073">
    <property type="entry name" value="Nucleotide cyclase"/>
    <property type="match status" value="1"/>
</dbReference>
<dbReference type="GO" id="GO:0000160">
    <property type="term" value="P:phosphorelay signal transduction system"/>
    <property type="evidence" value="ECO:0007669"/>
    <property type="project" value="InterPro"/>
</dbReference>
<dbReference type="Gene3D" id="3.40.50.2300">
    <property type="match status" value="1"/>
</dbReference>
<dbReference type="OrthoDB" id="9813903at2"/>
<dbReference type="InterPro" id="IPR029787">
    <property type="entry name" value="Nucleotide_cyclase"/>
</dbReference>
<dbReference type="SMART" id="SM00052">
    <property type="entry name" value="EAL"/>
    <property type="match status" value="1"/>
</dbReference>